<dbReference type="AlphaFoldDB" id="A0AAW3JR03"/>
<name>A0AAW3JR03_9FIRM</name>
<organism evidence="1 2">
    <name type="scientific">Butyribacter intestini</name>
    <dbReference type="NCBI Taxonomy" id="1703332"/>
    <lineage>
        <taxon>Bacteria</taxon>
        <taxon>Bacillati</taxon>
        <taxon>Bacillota</taxon>
        <taxon>Clostridia</taxon>
        <taxon>Lachnospirales</taxon>
        <taxon>Lachnospiraceae</taxon>
        <taxon>Butyribacter</taxon>
    </lineage>
</organism>
<protein>
    <submittedName>
        <fullName evidence="1">Uncharacterized protein</fullName>
    </submittedName>
</protein>
<dbReference type="EMBL" id="LLKB01000007">
    <property type="protein sequence ID" value="KQC84179.1"/>
    <property type="molecule type" value="Genomic_DNA"/>
</dbReference>
<proteinExistence type="predicted"/>
<dbReference type="RefSeq" id="WP_022014173.1">
    <property type="nucleotide sequence ID" value="NZ_DBGBRS010000259.1"/>
</dbReference>
<evidence type="ECO:0000313" key="2">
    <source>
        <dbReference type="Proteomes" id="UP000050833"/>
    </source>
</evidence>
<evidence type="ECO:0000313" key="1">
    <source>
        <dbReference type="EMBL" id="KQC84179.1"/>
    </source>
</evidence>
<keyword evidence="2" id="KW-1185">Reference proteome</keyword>
<gene>
    <name evidence="1" type="ORF">APZ18_14870</name>
</gene>
<comment type="caution">
    <text evidence="1">The sequence shown here is derived from an EMBL/GenBank/DDBJ whole genome shotgun (WGS) entry which is preliminary data.</text>
</comment>
<dbReference type="Proteomes" id="UP000050833">
    <property type="component" value="Unassembled WGS sequence"/>
</dbReference>
<accession>A0AAW3JR03</accession>
<sequence>MFKRPVNGKKATTIPLKKAVVFEKDIYRKPDMIGVSKVSLKSSTKNAKIKTASVFGVDIKPERIESVKDDITLDRLFEIQGEKIDKRS</sequence>
<reference evidence="1 2" key="1">
    <citation type="submission" date="2015-10" db="EMBL/GenBank/DDBJ databases">
        <title>Butyribacter intestini gen. nov., sp. nov., a butyric acid-producing bacterium of the family Lachnospiraceae isolated from the human faeces.</title>
        <authorList>
            <person name="Zou Y."/>
            <person name="Xue W."/>
            <person name="Luo G."/>
            <person name="Lv M."/>
        </authorList>
    </citation>
    <scope>NUCLEOTIDE SEQUENCE [LARGE SCALE GENOMIC DNA]</scope>
    <source>
        <strain evidence="1 2">TF01-11</strain>
    </source>
</reference>